<dbReference type="Pfam" id="PF01391">
    <property type="entry name" value="Collagen"/>
    <property type="match status" value="2"/>
</dbReference>
<comment type="caution">
    <text evidence="4">The sequence shown here is derived from an EMBL/GenBank/DDBJ whole genome shotgun (WGS) entry which is preliminary data.</text>
</comment>
<evidence type="ECO:0000313" key="5">
    <source>
        <dbReference type="Proteomes" id="UP000225706"/>
    </source>
</evidence>
<evidence type="ECO:0000256" key="2">
    <source>
        <dbReference type="SAM" id="SignalP"/>
    </source>
</evidence>
<keyword evidence="2" id="KW-0732">Signal</keyword>
<reference evidence="5" key="1">
    <citation type="journal article" date="2017" name="bioRxiv">
        <title>Comparative analysis of the genomes of Stylophora pistillata and Acropora digitifera provides evidence for extensive differences between species of corals.</title>
        <authorList>
            <person name="Voolstra C.R."/>
            <person name="Li Y."/>
            <person name="Liew Y.J."/>
            <person name="Baumgarten S."/>
            <person name="Zoccola D."/>
            <person name="Flot J.-F."/>
            <person name="Tambutte S."/>
            <person name="Allemand D."/>
            <person name="Aranda M."/>
        </authorList>
    </citation>
    <scope>NUCLEOTIDE SEQUENCE [LARGE SCALE GENOMIC DNA]</scope>
</reference>
<dbReference type="OrthoDB" id="10045715at2759"/>
<name>A0A2B4SBB8_STYPI</name>
<feature type="signal peptide" evidence="2">
    <location>
        <begin position="1"/>
        <end position="23"/>
    </location>
</feature>
<dbReference type="AlphaFoldDB" id="A0A2B4SBB8"/>
<sequence>MDRKNLQQMFALTYLLFFQVVIGADNGHKIELLKKFCSTQGPAGRDGLPGRDGAPGRDGLPGRDGAPGPKGEVGPPGPSGVKGDAGTQRRWKQCFWNHINSDTDNGRVLECPFTKASPNTYLRVVYMGNIRVTGCTNCCMRWFFTFNDSECRAPAAIDAVLYQNINVNFHRSANIEGYCAGVGKGLVRVGLHVGQCRGFGIFNAYTGWNSELLKKFCSTQGPAGRDGLPGRDGAPGRDGLPGRDGAPGPKGEVGPPGPPGVKGDAGTQRRWKQCFWNHINSETDNGRVLECPFTKASPNTYLRVVYMGNIRVTGCTNCCMRWFFTFNDIECRAPAAIDAVLYQNINVNFHRSANIEGYCAGVGKGLVRVGLHVGQCRGFGIFNAYTGWNSVSRIIIEEFEPPVA</sequence>
<feature type="domain" description="CTHRC1 C-terminal" evidence="3">
    <location>
        <begin position="89"/>
        <end position="210"/>
    </location>
</feature>
<dbReference type="InterPro" id="IPR057873">
    <property type="entry name" value="CTHRC1_C"/>
</dbReference>
<proteinExistence type="predicted"/>
<feature type="chain" id="PRO_5013287439" evidence="2">
    <location>
        <begin position="24"/>
        <end position="404"/>
    </location>
</feature>
<dbReference type="PANTHER" id="PTHR24637">
    <property type="entry name" value="COLLAGEN"/>
    <property type="match status" value="1"/>
</dbReference>
<protein>
    <submittedName>
        <fullName evidence="4">Collagen triple helix repeat-containing protein 1</fullName>
    </submittedName>
</protein>
<organism evidence="4 5">
    <name type="scientific">Stylophora pistillata</name>
    <name type="common">Smooth cauliflower coral</name>
    <dbReference type="NCBI Taxonomy" id="50429"/>
    <lineage>
        <taxon>Eukaryota</taxon>
        <taxon>Metazoa</taxon>
        <taxon>Cnidaria</taxon>
        <taxon>Anthozoa</taxon>
        <taxon>Hexacorallia</taxon>
        <taxon>Scleractinia</taxon>
        <taxon>Astrocoeniina</taxon>
        <taxon>Pocilloporidae</taxon>
        <taxon>Stylophora</taxon>
    </lineage>
</organism>
<feature type="region of interest" description="Disordered" evidence="1">
    <location>
        <begin position="223"/>
        <end position="266"/>
    </location>
</feature>
<dbReference type="GO" id="GO:0005581">
    <property type="term" value="C:collagen trimer"/>
    <property type="evidence" value="ECO:0007669"/>
    <property type="project" value="UniProtKB-KW"/>
</dbReference>
<evidence type="ECO:0000313" key="4">
    <source>
        <dbReference type="EMBL" id="PFX27974.1"/>
    </source>
</evidence>
<keyword evidence="5" id="KW-1185">Reference proteome</keyword>
<dbReference type="EMBL" id="LSMT01000092">
    <property type="protein sequence ID" value="PFX27974.1"/>
    <property type="molecule type" value="Genomic_DNA"/>
</dbReference>
<evidence type="ECO:0000256" key="1">
    <source>
        <dbReference type="SAM" id="MobiDB-lite"/>
    </source>
</evidence>
<dbReference type="InterPro" id="IPR008160">
    <property type="entry name" value="Collagen"/>
</dbReference>
<dbReference type="Pfam" id="PF25815">
    <property type="entry name" value="CTHRC1_C"/>
    <property type="match status" value="2"/>
</dbReference>
<accession>A0A2B4SBB8</accession>
<feature type="domain" description="CTHRC1 C-terminal" evidence="3">
    <location>
        <begin position="269"/>
        <end position="396"/>
    </location>
</feature>
<feature type="region of interest" description="Disordered" evidence="1">
    <location>
        <begin position="43"/>
        <end position="86"/>
    </location>
</feature>
<evidence type="ECO:0000259" key="3">
    <source>
        <dbReference type="Pfam" id="PF25815"/>
    </source>
</evidence>
<gene>
    <name evidence="4" type="primary">CTHRC1</name>
    <name evidence="4" type="ORF">AWC38_SpisGene7301</name>
</gene>
<keyword evidence="4" id="KW-0176">Collagen</keyword>
<dbReference type="Proteomes" id="UP000225706">
    <property type="component" value="Unassembled WGS sequence"/>
</dbReference>
<dbReference type="PANTHER" id="PTHR24637:SF421">
    <property type="entry name" value="CUTICLE COLLAGEN DPY-2"/>
    <property type="match status" value="1"/>
</dbReference>